<feature type="domain" description="Outer membrane protein beta-barrel" evidence="3">
    <location>
        <begin position="13"/>
        <end position="182"/>
    </location>
</feature>
<keyword evidence="5" id="KW-1185">Reference proteome</keyword>
<feature type="chain" id="PRO_5045425749" evidence="2">
    <location>
        <begin position="21"/>
        <end position="184"/>
    </location>
</feature>
<keyword evidence="1 2" id="KW-0732">Signal</keyword>
<evidence type="ECO:0000313" key="4">
    <source>
        <dbReference type="EMBL" id="UVW33974.1"/>
    </source>
</evidence>
<name>A0ABY5TP99_9GAMM</name>
<organism evidence="4 5">
    <name type="scientific">SAR92 clade bacterium H455</name>
    <dbReference type="NCBI Taxonomy" id="2974818"/>
    <lineage>
        <taxon>Bacteria</taxon>
        <taxon>Pseudomonadati</taxon>
        <taxon>Pseudomonadota</taxon>
        <taxon>Gammaproteobacteria</taxon>
        <taxon>Cellvibrionales</taxon>
        <taxon>Porticoccaceae</taxon>
        <taxon>SAR92 clade</taxon>
    </lineage>
</organism>
<dbReference type="InterPro" id="IPR011250">
    <property type="entry name" value="OMP/PagP_B-barrel"/>
</dbReference>
<evidence type="ECO:0000256" key="1">
    <source>
        <dbReference type="ARBA" id="ARBA00022729"/>
    </source>
</evidence>
<dbReference type="Pfam" id="PF13505">
    <property type="entry name" value="OMP_b-brl"/>
    <property type="match status" value="1"/>
</dbReference>
<gene>
    <name evidence="4" type="ORF">NYF23_07975</name>
</gene>
<feature type="signal peptide" evidence="2">
    <location>
        <begin position="1"/>
        <end position="20"/>
    </location>
</feature>
<dbReference type="Proteomes" id="UP001059934">
    <property type="component" value="Chromosome"/>
</dbReference>
<dbReference type="Gene3D" id="2.40.160.20">
    <property type="match status" value="1"/>
</dbReference>
<evidence type="ECO:0000256" key="2">
    <source>
        <dbReference type="SAM" id="SignalP"/>
    </source>
</evidence>
<sequence length="184" mass="20242">MLKSVVIIFATATLSCASLACYGDSYASLQLGFHDYEETVSGTSPMLFDSSLTSLYGRLGKQYNENFSAEVRLGVGLGDDVYEQDGLDTGLKLSLRDIYGVYLRGGMQVTEKLYPYVIFGYTQATLELGDDSFDFHEDFGGVSYGVGVDLELKPELYTSIEYIHYFDTVGTELSAFSVGLTKSF</sequence>
<dbReference type="EMBL" id="CP103416">
    <property type="protein sequence ID" value="UVW33974.1"/>
    <property type="molecule type" value="Genomic_DNA"/>
</dbReference>
<evidence type="ECO:0000259" key="3">
    <source>
        <dbReference type="Pfam" id="PF13505"/>
    </source>
</evidence>
<protein>
    <submittedName>
        <fullName evidence="4">Porin family protein</fullName>
    </submittedName>
</protein>
<reference evidence="4" key="1">
    <citation type="submission" date="2022-08" db="EMBL/GenBank/DDBJ databases">
        <title>Catabolic pathway analysis in culturable SAR92 clade bacteria reveals their overlooked roles in DMSP degradation in coastal seas.</title>
        <authorList>
            <person name="He X."/>
            <person name="Zhang X."/>
            <person name="Zhang Y."/>
        </authorList>
    </citation>
    <scope>NUCLEOTIDE SEQUENCE</scope>
    <source>
        <strain evidence="4">H455</strain>
    </source>
</reference>
<proteinExistence type="predicted"/>
<dbReference type="PROSITE" id="PS51257">
    <property type="entry name" value="PROKAR_LIPOPROTEIN"/>
    <property type="match status" value="1"/>
</dbReference>
<evidence type="ECO:0000313" key="5">
    <source>
        <dbReference type="Proteomes" id="UP001059934"/>
    </source>
</evidence>
<dbReference type="InterPro" id="IPR027385">
    <property type="entry name" value="Beta-barrel_OMP"/>
</dbReference>
<accession>A0ABY5TP99</accession>
<dbReference type="SUPFAM" id="SSF56925">
    <property type="entry name" value="OMPA-like"/>
    <property type="match status" value="1"/>
</dbReference>